<dbReference type="Gene3D" id="1.10.1740.10">
    <property type="match status" value="1"/>
</dbReference>
<dbReference type="EMBL" id="CP071182">
    <property type="protein sequence ID" value="QSO48567.1"/>
    <property type="molecule type" value="Genomic_DNA"/>
</dbReference>
<feature type="domain" description="RNA polymerase sigma-70 region 2" evidence="8">
    <location>
        <begin position="15"/>
        <end position="81"/>
    </location>
</feature>
<feature type="region of interest" description="Disordered" evidence="7">
    <location>
        <begin position="162"/>
        <end position="186"/>
    </location>
</feature>
<feature type="compositionally biased region" description="Basic and acidic residues" evidence="7">
    <location>
        <begin position="162"/>
        <end position="171"/>
    </location>
</feature>
<sequence length="186" mass="21566">MGEVKTGLAAAIDELYDLYADELYRYARFTLRDAHLAEDVVQEVFIRAIRAWDSFRGDAAPRTWLWQIARNYTRDVMRRKQVRRRHSVSDPVELYDVGAPFESLLELEDQLQGLSDDGRQVFVLRCMQDLSVKDTAEILGWTESKVKTTLSRALSKLRRQLEQDIDKENRSRGGGPSGMERTERQI</sequence>
<gene>
    <name evidence="10" type="ORF">JZ786_06175</name>
</gene>
<evidence type="ECO:0000313" key="10">
    <source>
        <dbReference type="EMBL" id="QSO48567.1"/>
    </source>
</evidence>
<dbReference type="InterPro" id="IPR007627">
    <property type="entry name" value="RNA_pol_sigma70_r2"/>
</dbReference>
<dbReference type="AlphaFoldDB" id="A0A9X7W1P1"/>
<dbReference type="SUPFAM" id="SSF88659">
    <property type="entry name" value="Sigma3 and sigma4 domains of RNA polymerase sigma factors"/>
    <property type="match status" value="1"/>
</dbReference>
<dbReference type="PANTHER" id="PTHR43133:SF52">
    <property type="entry name" value="ECF RNA POLYMERASE SIGMA FACTOR SIGL"/>
    <property type="match status" value="1"/>
</dbReference>
<dbReference type="GO" id="GO:0003677">
    <property type="term" value="F:DNA binding"/>
    <property type="evidence" value="ECO:0007669"/>
    <property type="project" value="UniProtKB-KW"/>
</dbReference>
<dbReference type="RefSeq" id="WP_206657898.1">
    <property type="nucleotide sequence ID" value="NZ_CP071182.1"/>
</dbReference>
<dbReference type="InterPro" id="IPR013249">
    <property type="entry name" value="RNA_pol_sigma70_r4_t2"/>
</dbReference>
<evidence type="ECO:0000256" key="2">
    <source>
        <dbReference type="ARBA" id="ARBA00023015"/>
    </source>
</evidence>
<dbReference type="InterPro" id="IPR000838">
    <property type="entry name" value="RNA_pol_sigma70_ECF_CS"/>
</dbReference>
<keyword evidence="5 6" id="KW-0804">Transcription</keyword>
<keyword evidence="3 6" id="KW-0731">Sigma factor</keyword>
<dbReference type="SUPFAM" id="SSF88946">
    <property type="entry name" value="Sigma2 domain of RNA polymerase sigma factors"/>
    <property type="match status" value="1"/>
</dbReference>
<dbReference type="GO" id="GO:0006352">
    <property type="term" value="P:DNA-templated transcription initiation"/>
    <property type="evidence" value="ECO:0007669"/>
    <property type="project" value="InterPro"/>
</dbReference>
<evidence type="ECO:0000259" key="9">
    <source>
        <dbReference type="Pfam" id="PF08281"/>
    </source>
</evidence>
<evidence type="ECO:0000256" key="4">
    <source>
        <dbReference type="ARBA" id="ARBA00023125"/>
    </source>
</evidence>
<comment type="similarity">
    <text evidence="1 6">Belongs to the sigma-70 factor family. ECF subfamily.</text>
</comment>
<dbReference type="GO" id="GO:0016987">
    <property type="term" value="F:sigma factor activity"/>
    <property type="evidence" value="ECO:0007669"/>
    <property type="project" value="UniProtKB-KW"/>
</dbReference>
<protein>
    <recommendedName>
        <fullName evidence="6">RNA polymerase sigma factor</fullName>
    </recommendedName>
</protein>
<dbReference type="InterPro" id="IPR014284">
    <property type="entry name" value="RNA_pol_sigma-70_dom"/>
</dbReference>
<evidence type="ECO:0000256" key="1">
    <source>
        <dbReference type="ARBA" id="ARBA00010641"/>
    </source>
</evidence>
<evidence type="ECO:0000256" key="5">
    <source>
        <dbReference type="ARBA" id="ARBA00023163"/>
    </source>
</evidence>
<dbReference type="InterPro" id="IPR013325">
    <property type="entry name" value="RNA_pol_sigma_r2"/>
</dbReference>
<name>A0A9X7W1P1_9BACL</name>
<proteinExistence type="inferred from homology"/>
<reference evidence="10 11" key="1">
    <citation type="submission" date="2021-02" db="EMBL/GenBank/DDBJ databases">
        <title>Alicyclobacillus curvatus sp. nov. and Alicyclobacillus mengziensis sp. nov., two acidophilic bacteria isolated from acid mine drainage.</title>
        <authorList>
            <person name="Huang Y."/>
        </authorList>
    </citation>
    <scope>NUCLEOTIDE SEQUENCE [LARGE SCALE GENOMIC DNA]</scope>
    <source>
        <strain evidence="10 11">S30H14</strain>
    </source>
</reference>
<dbReference type="Pfam" id="PF04542">
    <property type="entry name" value="Sigma70_r2"/>
    <property type="match status" value="1"/>
</dbReference>
<dbReference type="InterPro" id="IPR013324">
    <property type="entry name" value="RNA_pol_sigma_r3/r4-like"/>
</dbReference>
<dbReference type="InterPro" id="IPR039425">
    <property type="entry name" value="RNA_pol_sigma-70-like"/>
</dbReference>
<accession>A0A9X7W1P1</accession>
<dbReference type="Pfam" id="PF08281">
    <property type="entry name" value="Sigma70_r4_2"/>
    <property type="match status" value="1"/>
</dbReference>
<dbReference type="KEGG" id="afx:JZ786_06175"/>
<evidence type="ECO:0000256" key="6">
    <source>
        <dbReference type="RuleBase" id="RU000716"/>
    </source>
</evidence>
<dbReference type="Gene3D" id="1.10.10.10">
    <property type="entry name" value="Winged helix-like DNA-binding domain superfamily/Winged helix DNA-binding domain"/>
    <property type="match status" value="1"/>
</dbReference>
<dbReference type="GO" id="GO:0006950">
    <property type="term" value="P:response to stress"/>
    <property type="evidence" value="ECO:0007669"/>
    <property type="project" value="UniProtKB-ARBA"/>
</dbReference>
<feature type="domain" description="RNA polymerase sigma factor 70 region 4 type 2" evidence="9">
    <location>
        <begin position="105"/>
        <end position="157"/>
    </location>
</feature>
<dbReference type="InterPro" id="IPR036388">
    <property type="entry name" value="WH-like_DNA-bd_sf"/>
</dbReference>
<dbReference type="CDD" id="cd06171">
    <property type="entry name" value="Sigma70_r4"/>
    <property type="match status" value="1"/>
</dbReference>
<dbReference type="PROSITE" id="PS01063">
    <property type="entry name" value="SIGMA70_ECF"/>
    <property type="match status" value="1"/>
</dbReference>
<evidence type="ECO:0000256" key="7">
    <source>
        <dbReference type="SAM" id="MobiDB-lite"/>
    </source>
</evidence>
<dbReference type="NCBIfam" id="TIGR02937">
    <property type="entry name" value="sigma70-ECF"/>
    <property type="match status" value="1"/>
</dbReference>
<dbReference type="Proteomes" id="UP000663505">
    <property type="component" value="Chromosome"/>
</dbReference>
<keyword evidence="11" id="KW-1185">Reference proteome</keyword>
<keyword evidence="2 6" id="KW-0805">Transcription regulation</keyword>
<evidence type="ECO:0000259" key="8">
    <source>
        <dbReference type="Pfam" id="PF04542"/>
    </source>
</evidence>
<organism evidence="10 11">
    <name type="scientific">Alicyclobacillus mengziensis</name>
    <dbReference type="NCBI Taxonomy" id="2931921"/>
    <lineage>
        <taxon>Bacteria</taxon>
        <taxon>Bacillati</taxon>
        <taxon>Bacillota</taxon>
        <taxon>Bacilli</taxon>
        <taxon>Bacillales</taxon>
        <taxon>Alicyclobacillaceae</taxon>
        <taxon>Alicyclobacillus</taxon>
    </lineage>
</organism>
<evidence type="ECO:0000256" key="3">
    <source>
        <dbReference type="ARBA" id="ARBA00023082"/>
    </source>
</evidence>
<keyword evidence="4 6" id="KW-0238">DNA-binding</keyword>
<evidence type="ECO:0000313" key="11">
    <source>
        <dbReference type="Proteomes" id="UP000663505"/>
    </source>
</evidence>
<dbReference type="PANTHER" id="PTHR43133">
    <property type="entry name" value="RNA POLYMERASE ECF-TYPE SIGMA FACTO"/>
    <property type="match status" value="1"/>
</dbReference>